<dbReference type="Gene3D" id="1.20.120.980">
    <property type="entry name" value="Serine carboxypeptidase S28, SKS domain"/>
    <property type="match status" value="1"/>
</dbReference>
<dbReference type="SUPFAM" id="SSF53474">
    <property type="entry name" value="alpha/beta-Hydrolases"/>
    <property type="match status" value="1"/>
</dbReference>
<evidence type="ECO:0000256" key="4">
    <source>
        <dbReference type="ARBA" id="ARBA00022801"/>
    </source>
</evidence>
<dbReference type="EMBL" id="CACSLK010011356">
    <property type="protein sequence ID" value="CAA0813519.1"/>
    <property type="molecule type" value="Genomic_DNA"/>
</dbReference>
<evidence type="ECO:0000313" key="6">
    <source>
        <dbReference type="EMBL" id="CAA0813519.1"/>
    </source>
</evidence>
<dbReference type="OrthoDB" id="2130629at2759"/>
<dbReference type="AlphaFoldDB" id="A0A9N7R4V0"/>
<evidence type="ECO:0000256" key="3">
    <source>
        <dbReference type="ARBA" id="ARBA00022729"/>
    </source>
</evidence>
<dbReference type="InterPro" id="IPR008758">
    <property type="entry name" value="Peptidase_S28"/>
</dbReference>
<keyword evidence="7" id="KW-1185">Reference proteome</keyword>
<dbReference type="GO" id="GO:0008239">
    <property type="term" value="F:dipeptidyl-peptidase activity"/>
    <property type="evidence" value="ECO:0007669"/>
    <property type="project" value="TreeGrafter"/>
</dbReference>
<reference evidence="6" key="1">
    <citation type="submission" date="2019-12" db="EMBL/GenBank/DDBJ databases">
        <authorList>
            <person name="Scholes J."/>
        </authorList>
    </citation>
    <scope>NUCLEOTIDE SEQUENCE</scope>
</reference>
<evidence type="ECO:0000313" key="7">
    <source>
        <dbReference type="Proteomes" id="UP001153555"/>
    </source>
</evidence>
<dbReference type="Proteomes" id="UP001153555">
    <property type="component" value="Unassembled WGS sequence"/>
</dbReference>
<dbReference type="GO" id="GO:0070008">
    <property type="term" value="F:serine-type exopeptidase activity"/>
    <property type="evidence" value="ECO:0007669"/>
    <property type="project" value="InterPro"/>
</dbReference>
<sequence>MEKAMENDTIRGYLNLAQALADYAEILLHIKKSLSAEYSPIIVVGGSYGGMLASWFRLKYPHIAVGALASSAPILYFDNITPQDGFYSIVTKDFKEVSENCYRTIKKSWAEIDRVASQHNGLAILSRRFNTCTPLSHSYELKDFLSNTYTGAAQYDAPPDYPVSMICEGIDKASSKKTDTLGRIFAGIVSYLRNHTCVGTNNYNIPLETQLGWAWQSCNEMVMPIGIGANATMFQAAPFDIHDYNEYCKSKYGVSPRPHWITTYYGGHDIKLVLERFGSNIIFSNGLRDPFSAGGVLEDLSESLVAITTLNGSHCLDLLPPAKGDPEWLTAQRKKEVEIMKVIFTNLHKSQLLIILASSRARLLFSPQTALYRRSDFGVGLQRPTSASNLCVRPPLPASSAGLRSYPRRYFAPNSVHETC</sequence>
<dbReference type="PANTHER" id="PTHR11010:SF96">
    <property type="entry name" value="LYSOSOMAL PRO-X CARBOXYPEPTIDASE-LIKE ISOFORM X1"/>
    <property type="match status" value="1"/>
</dbReference>
<comment type="caution">
    <text evidence="6">The sequence shown here is derived from an EMBL/GenBank/DDBJ whole genome shotgun (WGS) entry which is preliminary data.</text>
</comment>
<dbReference type="GO" id="GO:0004180">
    <property type="term" value="F:carboxypeptidase activity"/>
    <property type="evidence" value="ECO:0007669"/>
    <property type="project" value="UniProtKB-KW"/>
</dbReference>
<keyword evidence="2" id="KW-0645">Protease</keyword>
<keyword evidence="4" id="KW-0378">Hydrolase</keyword>
<dbReference type="Gene3D" id="3.40.50.1820">
    <property type="entry name" value="alpha/beta hydrolase"/>
    <property type="match status" value="1"/>
</dbReference>
<dbReference type="PANTHER" id="PTHR11010">
    <property type="entry name" value="PROTEASE S28 PRO-X CARBOXYPEPTIDASE-RELATED"/>
    <property type="match status" value="1"/>
</dbReference>
<comment type="similarity">
    <text evidence="1">Belongs to the peptidase S28 family.</text>
</comment>
<keyword evidence="5" id="KW-0325">Glycoprotein</keyword>
<accession>A0A9N7R4V0</accession>
<name>A0A9N7R4V0_STRHE</name>
<dbReference type="GO" id="GO:0006508">
    <property type="term" value="P:proteolysis"/>
    <property type="evidence" value="ECO:0007669"/>
    <property type="project" value="UniProtKB-KW"/>
</dbReference>
<evidence type="ECO:0000256" key="5">
    <source>
        <dbReference type="ARBA" id="ARBA00023180"/>
    </source>
</evidence>
<organism evidence="6 7">
    <name type="scientific">Striga hermonthica</name>
    <name type="common">Purple witchweed</name>
    <name type="synonym">Buchnera hermonthica</name>
    <dbReference type="NCBI Taxonomy" id="68872"/>
    <lineage>
        <taxon>Eukaryota</taxon>
        <taxon>Viridiplantae</taxon>
        <taxon>Streptophyta</taxon>
        <taxon>Embryophyta</taxon>
        <taxon>Tracheophyta</taxon>
        <taxon>Spermatophyta</taxon>
        <taxon>Magnoliopsida</taxon>
        <taxon>eudicotyledons</taxon>
        <taxon>Gunneridae</taxon>
        <taxon>Pentapetalae</taxon>
        <taxon>asterids</taxon>
        <taxon>lamiids</taxon>
        <taxon>Lamiales</taxon>
        <taxon>Orobanchaceae</taxon>
        <taxon>Buchnereae</taxon>
        <taxon>Striga</taxon>
    </lineage>
</organism>
<dbReference type="InterPro" id="IPR042269">
    <property type="entry name" value="Ser_carbopepase_S28_SKS"/>
</dbReference>
<keyword evidence="6" id="KW-0121">Carboxypeptidase</keyword>
<gene>
    <name evidence="6" type="ORF">SHERM_14078</name>
</gene>
<protein>
    <submittedName>
        <fullName evidence="6">Serine carboxypeptidase S28 family protein</fullName>
    </submittedName>
</protein>
<keyword evidence="3" id="KW-0732">Signal</keyword>
<proteinExistence type="inferred from homology"/>
<evidence type="ECO:0000256" key="1">
    <source>
        <dbReference type="ARBA" id="ARBA00011079"/>
    </source>
</evidence>
<evidence type="ECO:0000256" key="2">
    <source>
        <dbReference type="ARBA" id="ARBA00022670"/>
    </source>
</evidence>
<dbReference type="InterPro" id="IPR029058">
    <property type="entry name" value="AB_hydrolase_fold"/>
</dbReference>
<dbReference type="FunFam" id="1.20.120.980:FF:000006">
    <property type="entry name" value="Serine carboxypeptidase S28 family protein"/>
    <property type="match status" value="1"/>
</dbReference>
<dbReference type="Pfam" id="PF05577">
    <property type="entry name" value="Peptidase_S28"/>
    <property type="match status" value="1"/>
</dbReference>